<evidence type="ECO:0000256" key="3">
    <source>
        <dbReference type="ARBA" id="ARBA00022771"/>
    </source>
</evidence>
<dbReference type="PANTHER" id="PTHR13555">
    <property type="entry name" value="C2H2 ZINC FINGER CGI-62-RELATED"/>
    <property type="match status" value="1"/>
</dbReference>
<accession>A0A0N1IM20</accession>
<keyword evidence="3 5" id="KW-0863">Zinc-finger</keyword>
<keyword evidence="4" id="KW-0862">Zinc</keyword>
<dbReference type="OMA" id="RHAITCE"/>
<dbReference type="VEuPathDB" id="TriTrypDB:Lsey_0041_0020"/>
<name>A0A0N1IM20_LEPSE</name>
<evidence type="ECO:0000256" key="4">
    <source>
        <dbReference type="ARBA" id="ARBA00022833"/>
    </source>
</evidence>
<keyword evidence="9" id="KW-1185">Reference proteome</keyword>
<evidence type="ECO:0000259" key="7">
    <source>
        <dbReference type="PROSITE" id="PS52027"/>
    </source>
</evidence>
<proteinExistence type="predicted"/>
<feature type="domain" description="C2HC/C3H-type" evidence="7">
    <location>
        <begin position="238"/>
        <end position="267"/>
    </location>
</feature>
<dbReference type="OrthoDB" id="10255185at2759"/>
<dbReference type="Proteomes" id="UP000038009">
    <property type="component" value="Unassembled WGS sequence"/>
</dbReference>
<feature type="compositionally biased region" description="Low complexity" evidence="6">
    <location>
        <begin position="294"/>
        <end position="316"/>
    </location>
</feature>
<dbReference type="Gene3D" id="3.30.160.60">
    <property type="entry name" value="Classic Zinc Finger"/>
    <property type="match status" value="1"/>
</dbReference>
<reference evidence="8 9" key="1">
    <citation type="journal article" date="2015" name="PLoS Pathog.">
        <title>Leptomonas seymouri: Adaptations to the Dixenous Life Cycle Analyzed by Genome Sequencing, Transcriptome Profiling and Co-infection with Leishmania donovani.</title>
        <authorList>
            <person name="Kraeva N."/>
            <person name="Butenko A."/>
            <person name="Hlavacova J."/>
            <person name="Kostygov A."/>
            <person name="Myskova J."/>
            <person name="Grybchuk D."/>
            <person name="Lestinova T."/>
            <person name="Votypka J."/>
            <person name="Volf P."/>
            <person name="Opperdoes F."/>
            <person name="Flegontov P."/>
            <person name="Lukes J."/>
            <person name="Yurchenko V."/>
        </authorList>
    </citation>
    <scope>NUCLEOTIDE SEQUENCE [LARGE SCALE GENOMIC DNA]</scope>
    <source>
        <strain evidence="8 9">ATCC 30220</strain>
    </source>
</reference>
<feature type="region of interest" description="Disordered" evidence="6">
    <location>
        <begin position="260"/>
        <end position="323"/>
    </location>
</feature>
<dbReference type="InterPro" id="IPR049899">
    <property type="entry name" value="Znf_C2HC_C3H"/>
</dbReference>
<feature type="compositionally biased region" description="Basic and acidic residues" evidence="6">
    <location>
        <begin position="271"/>
        <end position="280"/>
    </location>
</feature>
<evidence type="ECO:0000256" key="6">
    <source>
        <dbReference type="SAM" id="MobiDB-lite"/>
    </source>
</evidence>
<keyword evidence="1" id="KW-0479">Metal-binding</keyword>
<dbReference type="PROSITE" id="PS52027">
    <property type="entry name" value="ZF_C2HC_C3H"/>
    <property type="match status" value="1"/>
</dbReference>
<dbReference type="InterPro" id="IPR026319">
    <property type="entry name" value="ZC2HC1A/B-like"/>
</dbReference>
<dbReference type="EMBL" id="LJSK01000041">
    <property type="protein sequence ID" value="KPI88742.1"/>
    <property type="molecule type" value="Genomic_DNA"/>
</dbReference>
<evidence type="ECO:0000313" key="9">
    <source>
        <dbReference type="Proteomes" id="UP000038009"/>
    </source>
</evidence>
<protein>
    <recommendedName>
        <fullName evidence="7">C2HC/C3H-type domain-containing protein</fullName>
    </recommendedName>
</protein>
<organism evidence="8 9">
    <name type="scientific">Leptomonas seymouri</name>
    <dbReference type="NCBI Taxonomy" id="5684"/>
    <lineage>
        <taxon>Eukaryota</taxon>
        <taxon>Discoba</taxon>
        <taxon>Euglenozoa</taxon>
        <taxon>Kinetoplastea</taxon>
        <taxon>Metakinetoplastina</taxon>
        <taxon>Trypanosomatida</taxon>
        <taxon>Trypanosomatidae</taxon>
        <taxon>Leishmaniinae</taxon>
        <taxon>Leptomonas</taxon>
    </lineage>
</organism>
<evidence type="ECO:0000256" key="1">
    <source>
        <dbReference type="ARBA" id="ARBA00022723"/>
    </source>
</evidence>
<comment type="caution">
    <text evidence="8">The sequence shown here is derived from an EMBL/GenBank/DDBJ whole genome shotgun (WGS) entry which is preliminary data.</text>
</comment>
<gene>
    <name evidence="8" type="ORF">ABL78_2121</name>
</gene>
<dbReference type="GO" id="GO:0008270">
    <property type="term" value="F:zinc ion binding"/>
    <property type="evidence" value="ECO:0007669"/>
    <property type="project" value="UniProtKB-KW"/>
</dbReference>
<dbReference type="AlphaFoldDB" id="A0A0N1IM20"/>
<sequence>MMRDGRHAVSDTNLDGPALLNEQALLLSESTPSDINFLQFLKFRLSAQQRATAQRNYWQRVQQEVEGTPGGAAHRTGRNVTASSTTSTAVLAVDTEAYPASPFWNVQTTPVRTPAAVSAAGSNSVNSNTMRSERSYEHAVTTHNMRSPMEGSTAYGGNVALGPLQQYHQQQLFGSHPASFENMPASAAKRAMPREFSAFEPPYANDIESRAAALDEKPATASGKPQVPAGVDDMKDVKLEPCPHCGRTFAPDRLERHAITCERQQMTNPRPKTDGRDRRASIASASSHGKAERASATSIKSTPTKTTATAATSSSIKTEKWRRQSAQLRSALTGTSTVANDRVQCPNFGRRFAEDTAARQAAICRAKEDRHL</sequence>
<evidence type="ECO:0000256" key="2">
    <source>
        <dbReference type="ARBA" id="ARBA00022737"/>
    </source>
</evidence>
<dbReference type="Pfam" id="PF13913">
    <property type="entry name" value="zf-C2HC_2"/>
    <property type="match status" value="1"/>
</dbReference>
<keyword evidence="2" id="KW-0677">Repeat</keyword>
<dbReference type="PANTHER" id="PTHR13555:SF36">
    <property type="entry name" value="ZINC FINGER C2HC DOMAIN-CONTAINING PROTEIN 1B"/>
    <property type="match status" value="1"/>
</dbReference>
<evidence type="ECO:0000313" key="8">
    <source>
        <dbReference type="EMBL" id="KPI88742.1"/>
    </source>
</evidence>
<evidence type="ECO:0000256" key="5">
    <source>
        <dbReference type="PROSITE-ProRule" id="PRU01371"/>
    </source>
</evidence>